<organism evidence="1 2">
    <name type="scientific">Janibacter limosus</name>
    <dbReference type="NCBI Taxonomy" id="53458"/>
    <lineage>
        <taxon>Bacteria</taxon>
        <taxon>Bacillati</taxon>
        <taxon>Actinomycetota</taxon>
        <taxon>Actinomycetes</taxon>
        <taxon>Micrococcales</taxon>
        <taxon>Intrasporangiaceae</taxon>
        <taxon>Janibacter</taxon>
    </lineage>
</organism>
<evidence type="ECO:0000313" key="2">
    <source>
        <dbReference type="Proteomes" id="UP001059663"/>
    </source>
</evidence>
<proteinExistence type="predicted"/>
<dbReference type="EMBL" id="CP087977">
    <property type="protein sequence ID" value="UUZ46192.1"/>
    <property type="molecule type" value="Genomic_DNA"/>
</dbReference>
<accession>A0AC61U854</accession>
<name>A0AC61U854_9MICO</name>
<reference evidence="1" key="1">
    <citation type="submission" date="2021-11" db="EMBL/GenBank/DDBJ databases">
        <title>Study of the species diversity of bacterial strains isolated from a unique natural object - Shulgan-Tash cave (Bashkiria).</title>
        <authorList>
            <person name="Sazanova A.L."/>
            <person name="Chirak E.R."/>
            <person name="Safronova V.I."/>
        </authorList>
    </citation>
    <scope>NUCLEOTIDE SEQUENCE</scope>
    <source>
        <strain evidence="1">P1</strain>
    </source>
</reference>
<protein>
    <submittedName>
        <fullName evidence="1">SMC family ATPase</fullName>
    </submittedName>
</protein>
<dbReference type="Proteomes" id="UP001059663">
    <property type="component" value="Chromosome"/>
</dbReference>
<sequence length="265" mass="29013">MRLHRLTATAFGPFAGTIDLDLEQISSSGLFLIHGATGAGKTSLLDAICFALYANVPGDRLSTSLRSQHAEESTPTRVELELTPAGRRLHIRRHPAHERPKKRGTGTTTEPAGVLLEELTGHSWTTLSTRIDESARLLDDLLGMGLDQFRRVVMLPQGDFSAFLRASDEERREVLERLFDITEYTGLESHLVERRQQVEAALKESRTRLGSHVAHPGRDALLGRRRPARAGPPVVAALPRTPHAGPGRGRGGARHPRGRGHGPGR</sequence>
<evidence type="ECO:0000313" key="1">
    <source>
        <dbReference type="EMBL" id="UUZ46192.1"/>
    </source>
</evidence>
<gene>
    <name evidence="1" type="ORF">LP422_10585</name>
</gene>